<dbReference type="GeneID" id="14697532"/>
<proteinExistence type="predicted"/>
<dbReference type="KEGG" id="vg:14697532"/>
<reference evidence="1 2" key="1">
    <citation type="journal article" date="2013" name="Nature">
        <title>Abundant SAR11 viruses in the ocean.</title>
        <authorList>
            <person name="Zhao Y."/>
            <person name="Temperton B."/>
            <person name="Thrash J.C."/>
            <person name="Schwalbach M.S."/>
            <person name="Vergin K.L."/>
            <person name="Landry Z.C."/>
            <person name="Ellisman M."/>
            <person name="Deerinck T."/>
            <person name="Sullivan M.B."/>
            <person name="Giovannoni S.J."/>
        </authorList>
    </citation>
    <scope>NUCLEOTIDE SEQUENCE [LARGE SCALE GENOMIC DNA]</scope>
</reference>
<accession>M1ID89</accession>
<evidence type="ECO:0000313" key="1">
    <source>
        <dbReference type="EMBL" id="AGE60579.1"/>
    </source>
</evidence>
<dbReference type="EMBL" id="KC465901">
    <property type="protein sequence ID" value="AGE60579.1"/>
    <property type="molecule type" value="Genomic_DNA"/>
</dbReference>
<protein>
    <submittedName>
        <fullName evidence="1">Uncharacterized protein</fullName>
    </submittedName>
</protein>
<name>M1ID89_9CAUD</name>
<dbReference type="RefSeq" id="YP_007517809.1">
    <property type="nucleotide sequence ID" value="NC_020483.1"/>
</dbReference>
<evidence type="ECO:0000313" key="2">
    <source>
        <dbReference type="Proteomes" id="UP000011295"/>
    </source>
</evidence>
<keyword evidence="2" id="KW-1185">Reference proteome</keyword>
<sequence>MKLTVAIHKCIVYRENSYLFLLVFIYIQKSRATHGYASADRGSLGELIISKVCGKSSKAVSGH</sequence>
<organism evidence="1 2">
    <name type="scientific">Pelagibacter phage HTVC019P</name>
    <dbReference type="NCBI Taxonomy" id="1283079"/>
    <lineage>
        <taxon>Viruses</taxon>
        <taxon>Duplodnaviria</taxon>
        <taxon>Heunggongvirae</taxon>
        <taxon>Uroviricota</taxon>
        <taxon>Caudoviricetes</taxon>
        <taxon>Autographivirales</taxon>
        <taxon>Pelagivirus</taxon>
        <taxon>Pelagivirus HTVC019P</taxon>
    </lineage>
</organism>
<dbReference type="Proteomes" id="UP000011295">
    <property type="component" value="Segment"/>
</dbReference>